<comment type="cofactor">
    <cofactor evidence="1">
        <name>Ca(2+)</name>
        <dbReference type="ChEBI" id="CHEBI:29108"/>
    </cofactor>
</comment>
<comment type="similarity">
    <text evidence="3">Belongs to the peptidase M10B family.</text>
</comment>
<proteinExistence type="inferred from homology"/>
<dbReference type="EMBL" id="CP081296">
    <property type="protein sequence ID" value="QZD92887.1"/>
    <property type="molecule type" value="Genomic_DNA"/>
</dbReference>
<dbReference type="InterPro" id="IPR011049">
    <property type="entry name" value="Serralysin-like_metalloprot_C"/>
</dbReference>
<keyword evidence="5" id="KW-0677">Repeat</keyword>
<dbReference type="Pfam" id="PF04151">
    <property type="entry name" value="PPC"/>
    <property type="match status" value="1"/>
</dbReference>
<keyword evidence="4" id="KW-0964">Secreted</keyword>
<evidence type="ECO:0000256" key="5">
    <source>
        <dbReference type="ARBA" id="ARBA00022737"/>
    </source>
</evidence>
<evidence type="ECO:0000259" key="6">
    <source>
        <dbReference type="SMART" id="SM00235"/>
    </source>
</evidence>
<protein>
    <submittedName>
        <fullName evidence="7">M10 family metallopeptidase C-terminal domain-containing protein</fullName>
    </submittedName>
</protein>
<gene>
    <name evidence="7" type="ORF">K3162_02270</name>
</gene>
<dbReference type="PANTHER" id="PTHR38340:SF1">
    <property type="entry name" value="S-LAYER PROTEIN"/>
    <property type="match status" value="1"/>
</dbReference>
<dbReference type="InterPro" id="IPR034033">
    <property type="entry name" value="Serralysin-like"/>
</dbReference>
<evidence type="ECO:0000256" key="4">
    <source>
        <dbReference type="ARBA" id="ARBA00022525"/>
    </source>
</evidence>
<dbReference type="PROSITE" id="PS00330">
    <property type="entry name" value="HEMOLYSIN_CALCIUM"/>
    <property type="match status" value="5"/>
</dbReference>
<reference evidence="7 8" key="1">
    <citation type="submission" date="2021-08" db="EMBL/GenBank/DDBJ databases">
        <title>Comparative Genomics Analysis of the Genus Qipengyuania Reveals Extensive Genetic Diversity and Metabolic Versatility, Including the Description of Fifteen Novel Species.</title>
        <authorList>
            <person name="Liu Y."/>
        </authorList>
    </citation>
    <scope>NUCLEOTIDE SEQUENCE [LARGE SCALE GENOMIC DNA]</scope>
    <source>
        <strain evidence="7 8">1NDW3</strain>
    </source>
</reference>
<dbReference type="Gene3D" id="2.150.10.10">
    <property type="entry name" value="Serralysin-like metalloprotease, C-terminal"/>
    <property type="match status" value="4"/>
</dbReference>
<dbReference type="InterPro" id="IPR050557">
    <property type="entry name" value="RTX_toxin/Mannuronan_C5-epim"/>
</dbReference>
<evidence type="ECO:0000256" key="1">
    <source>
        <dbReference type="ARBA" id="ARBA00001913"/>
    </source>
</evidence>
<keyword evidence="8" id="KW-1185">Reference proteome</keyword>
<dbReference type="Pfam" id="PF08548">
    <property type="entry name" value="Peptidase_M10_C"/>
    <property type="match status" value="1"/>
</dbReference>
<dbReference type="SUPFAM" id="SSF89260">
    <property type="entry name" value="Collagen-binding domain"/>
    <property type="match status" value="1"/>
</dbReference>
<dbReference type="InterPro" id="IPR001343">
    <property type="entry name" value="Hemolysn_Ca-bd"/>
</dbReference>
<dbReference type="InterPro" id="IPR018511">
    <property type="entry name" value="Hemolysin-typ_Ca-bd_CS"/>
</dbReference>
<accession>A0ABX8ZZ63</accession>
<dbReference type="InterPro" id="IPR006026">
    <property type="entry name" value="Peptidase_Metallo"/>
</dbReference>
<feature type="domain" description="Peptidase metallopeptidase" evidence="6">
    <location>
        <begin position="212"/>
        <end position="353"/>
    </location>
</feature>
<organism evidence="7 8">
    <name type="scientific">Qipengyuania xiapuensis</name>
    <dbReference type="NCBI Taxonomy" id="2867236"/>
    <lineage>
        <taxon>Bacteria</taxon>
        <taxon>Pseudomonadati</taxon>
        <taxon>Pseudomonadota</taxon>
        <taxon>Alphaproteobacteria</taxon>
        <taxon>Sphingomonadales</taxon>
        <taxon>Erythrobacteraceae</taxon>
        <taxon>Qipengyuania</taxon>
    </lineage>
</organism>
<evidence type="ECO:0000256" key="3">
    <source>
        <dbReference type="ARBA" id="ARBA00009490"/>
    </source>
</evidence>
<sequence>MFAANSTRALEIVEADNATMTVRSAYDLSRLDLATFDFNHQESCGCVCCGAQDAVKIANADIVNQSSGQSSANGVDIPGDTSTTATIGIGGSVTDELEVVGDTDWFRITLQAGDQIDISLFGSGATPVSDTYLRLYDENGVLVAENDDGGTGLNSFLRFLSENGGTYYIEADSYANNKTGEYTIEVTETQPIPVYTYDQIADQLTNGYWGGASRSFNVGADGQLTYDVSALPADAQYLAEQALALWSDITGIEFVSVTSGAEITFQDTDSGAYASSSRIGSTITSSTVNVGTDWLASYGTDLNSYSFQTYIHEIGHALGLGHAGNYNGGADYVTDALYENDAWSTTVMSYFSQIENSYFSTQGFTFAYVTTPMNGDVVAITNLYGFSSTTRTGDTTYGFNNNSGRDVYDATLNPDTAYTIYDSGGNDTLDYSGFTNDQLIDLRQEFFSNVGAEVGNVMIARGTVIENAIGGSGADRFFGNSSANQITGNGGNDRVFALGGNDIVDGGAGADLIFGGDGADQLSGGTENDAIYGGNGNDDIFGGANDDFLDGEAGNDTINGEDGADLLRGGAGDDILSGGIGADHLEGGNDNDTLNGDADNDRLFGGAGNDILNGGDGEDSLFGGNGADTLNGGALADLMYGLAGSDIASGGSGNDFVHGGTENDQVNGNDGNDQLFGGAGLDTLDGGNGADSIYGDGGDDTLIGGAGNDRIVAGADNDTIYGRLGADIINGGPGDDVFVFDTALGAGQVDQIYDFGNGDDTIWLDNSIFTSLSLGALDPSAFHLGTSAQDADDRIIFDSATGNLWYDEDGAGGAAAQLVAKLNLSAGLTAQDFLVVGNVPQTPLADPDKDALAMVENAIFV</sequence>
<dbReference type="SUPFAM" id="SSF55486">
    <property type="entry name" value="Metalloproteases ('zincins'), catalytic domain"/>
    <property type="match status" value="1"/>
</dbReference>
<dbReference type="SUPFAM" id="SSF51120">
    <property type="entry name" value="beta-Roll"/>
    <property type="match status" value="3"/>
</dbReference>
<evidence type="ECO:0000313" key="8">
    <source>
        <dbReference type="Proteomes" id="UP000824300"/>
    </source>
</evidence>
<name>A0ABX8ZZ63_9SPHN</name>
<dbReference type="CDD" id="cd04277">
    <property type="entry name" value="ZnMc_serralysin_like"/>
    <property type="match status" value="1"/>
</dbReference>
<dbReference type="InterPro" id="IPR007280">
    <property type="entry name" value="Peptidase_C_arc/bac"/>
</dbReference>
<dbReference type="RefSeq" id="WP_221428583.1">
    <property type="nucleotide sequence ID" value="NZ_CP081296.1"/>
</dbReference>
<dbReference type="InterPro" id="IPR024079">
    <property type="entry name" value="MetalloPept_cat_dom_sf"/>
</dbReference>
<dbReference type="InterPro" id="IPR013858">
    <property type="entry name" value="Peptidase_M10B_C"/>
</dbReference>
<dbReference type="Gene3D" id="2.60.120.380">
    <property type="match status" value="1"/>
</dbReference>
<dbReference type="PANTHER" id="PTHR38340">
    <property type="entry name" value="S-LAYER PROTEIN"/>
    <property type="match status" value="1"/>
</dbReference>
<evidence type="ECO:0000313" key="7">
    <source>
        <dbReference type="EMBL" id="QZD92887.1"/>
    </source>
</evidence>
<evidence type="ECO:0000256" key="2">
    <source>
        <dbReference type="ARBA" id="ARBA00004613"/>
    </source>
</evidence>
<dbReference type="Pfam" id="PF00353">
    <property type="entry name" value="HemolysinCabind"/>
    <property type="match status" value="7"/>
</dbReference>
<dbReference type="PRINTS" id="PR00313">
    <property type="entry name" value="CABNDNGRPT"/>
</dbReference>
<dbReference type="Proteomes" id="UP000824300">
    <property type="component" value="Chromosome"/>
</dbReference>
<comment type="subcellular location">
    <subcellularLocation>
        <location evidence="2">Secreted</location>
    </subcellularLocation>
</comment>
<dbReference type="SMART" id="SM00235">
    <property type="entry name" value="ZnMc"/>
    <property type="match status" value="1"/>
</dbReference>
<dbReference type="Gene3D" id="3.40.390.10">
    <property type="entry name" value="Collagenase (Catalytic Domain)"/>
    <property type="match status" value="1"/>
</dbReference>